<evidence type="ECO:0000313" key="2">
    <source>
        <dbReference type="Proteomes" id="UP000201838"/>
    </source>
</evidence>
<dbReference type="EMBL" id="FXXQ01000001">
    <property type="protein sequence ID" value="SMX22306.1"/>
    <property type="molecule type" value="Genomic_DNA"/>
</dbReference>
<name>A0A238IVD0_9RHOB</name>
<evidence type="ECO:0000313" key="1">
    <source>
        <dbReference type="EMBL" id="SMX22306.1"/>
    </source>
</evidence>
<dbReference type="AlphaFoldDB" id="A0A238IVD0"/>
<reference evidence="1 2" key="1">
    <citation type="submission" date="2017-05" db="EMBL/GenBank/DDBJ databases">
        <authorList>
            <person name="Song R."/>
            <person name="Chenine A.L."/>
            <person name="Ruprecht R.M."/>
        </authorList>
    </citation>
    <scope>NUCLEOTIDE SEQUENCE [LARGE SCALE GENOMIC DNA]</scope>
    <source>
        <strain evidence="1 2">CECT 8489</strain>
    </source>
</reference>
<sequence>MDISFFRQKLSGSFKKNNGSNAIFGDSGASRVFDPADLEMLKERQPRDKKSTTKSEFVNLFRSQLHQVHRQN</sequence>
<dbReference type="Proteomes" id="UP000201838">
    <property type="component" value="Unassembled WGS sequence"/>
</dbReference>
<organism evidence="1 2">
    <name type="scientific">Boseongicola aestuarii</name>
    <dbReference type="NCBI Taxonomy" id="1470561"/>
    <lineage>
        <taxon>Bacteria</taxon>
        <taxon>Pseudomonadati</taxon>
        <taxon>Pseudomonadota</taxon>
        <taxon>Alphaproteobacteria</taxon>
        <taxon>Rhodobacterales</taxon>
        <taxon>Paracoccaceae</taxon>
        <taxon>Boseongicola</taxon>
    </lineage>
</organism>
<keyword evidence="2" id="KW-1185">Reference proteome</keyword>
<protein>
    <submittedName>
        <fullName evidence="1">Uncharacterized protein</fullName>
    </submittedName>
</protein>
<proteinExistence type="predicted"/>
<accession>A0A238IVD0</accession>
<gene>
    <name evidence="1" type="ORF">BOA8489_00397</name>
</gene>